<evidence type="ECO:0000256" key="1">
    <source>
        <dbReference type="RuleBase" id="RU362063"/>
    </source>
</evidence>
<evidence type="ECO:0000313" key="4">
    <source>
        <dbReference type="Proteomes" id="UP001197236"/>
    </source>
</evidence>
<keyword evidence="4" id="KW-1185">Reference proteome</keyword>
<keyword evidence="1" id="KW-0574">Periplasm</keyword>
<name>A0ABS6V9S9_9GAMM</name>
<dbReference type="InterPro" id="IPR039246">
    <property type="entry name" value="Flagellar_FlgA"/>
</dbReference>
<dbReference type="Pfam" id="PF13144">
    <property type="entry name" value="ChapFlgA"/>
    <property type="match status" value="1"/>
</dbReference>
<organism evidence="3 4">
    <name type="scientific">Pantoea allii</name>
    <dbReference type="NCBI Taxonomy" id="574096"/>
    <lineage>
        <taxon>Bacteria</taxon>
        <taxon>Pseudomonadati</taxon>
        <taxon>Pseudomonadota</taxon>
        <taxon>Gammaproteobacteria</taxon>
        <taxon>Enterobacterales</taxon>
        <taxon>Erwiniaceae</taxon>
        <taxon>Pantoea</taxon>
    </lineage>
</organism>
<gene>
    <name evidence="3" type="primary">flgA</name>
    <name evidence="3" type="ORF">KYI95_02360</name>
</gene>
<comment type="subcellular location">
    <subcellularLocation>
        <location evidence="1">Periplasm</location>
    </subcellularLocation>
</comment>
<proteinExistence type="inferred from homology"/>
<keyword evidence="3" id="KW-0282">Flagellum</keyword>
<dbReference type="Proteomes" id="UP001197236">
    <property type="component" value="Unassembled WGS sequence"/>
</dbReference>
<feature type="domain" description="Flagella basal body P-ring formation protein FlgA SAF" evidence="2">
    <location>
        <begin position="14"/>
        <end position="87"/>
    </location>
</feature>
<keyword evidence="1" id="KW-1005">Bacterial flagellum biogenesis</keyword>
<dbReference type="PANTHER" id="PTHR36307:SF1">
    <property type="entry name" value="FLAGELLA BASAL BODY P-RING FORMATION PROTEIN FLGA"/>
    <property type="match status" value="1"/>
</dbReference>
<keyword evidence="3" id="KW-0966">Cell projection</keyword>
<protein>
    <recommendedName>
        <fullName evidence="1">Flagella basal body P-ring formation protein FlgA</fullName>
    </recommendedName>
</protein>
<accession>A0ABS6V9S9</accession>
<dbReference type="RefSeq" id="WP_218994535.1">
    <property type="nucleotide sequence ID" value="NZ_JAHVXU010000001.1"/>
</dbReference>
<evidence type="ECO:0000313" key="3">
    <source>
        <dbReference type="EMBL" id="MBW1256057.1"/>
    </source>
</evidence>
<comment type="caution">
    <text evidence="3">The sequence shown here is derived from an EMBL/GenBank/DDBJ whole genome shotgun (WGS) entry which is preliminary data.</text>
</comment>
<comment type="similarity">
    <text evidence="1">Belongs to the FlgA family.</text>
</comment>
<sequence length="99" mass="10920">MQAEVLTKTSDAKVSVRQTTFRRLLFDSPVLVERGQRVTMIAEQDGVEARTIGIAIKKGRKGEMIKIKNENSEREVNAIVIGMGMVRTTQAASREKTGG</sequence>
<evidence type="ECO:0000259" key="2">
    <source>
        <dbReference type="Pfam" id="PF13144"/>
    </source>
</evidence>
<dbReference type="EMBL" id="JAHVXZ010000001">
    <property type="protein sequence ID" value="MBW1256057.1"/>
    <property type="molecule type" value="Genomic_DNA"/>
</dbReference>
<keyword evidence="3" id="KW-0969">Cilium</keyword>
<dbReference type="InterPro" id="IPR017585">
    <property type="entry name" value="SAF_FlgA"/>
</dbReference>
<dbReference type="NCBIfam" id="TIGR03170">
    <property type="entry name" value="flgA_cterm"/>
    <property type="match status" value="1"/>
</dbReference>
<comment type="function">
    <text evidence="1">Involved in the assembly process of the P-ring formation. It may associate with FlgF on the rod constituting a structure essential for the P-ring assembly or may act as a modulator protein for the P-ring assembly.</text>
</comment>
<dbReference type="PANTHER" id="PTHR36307">
    <property type="entry name" value="FLAGELLA BASAL BODY P-RING FORMATION PROTEIN FLGA"/>
    <property type="match status" value="1"/>
</dbReference>
<reference evidence="3 4" key="1">
    <citation type="submission" date="2021-07" db="EMBL/GenBank/DDBJ databases">
        <title>A novel phosphonate cluster across the Pantoea species complex is important for pathogenicity in onion.</title>
        <authorList>
            <person name="Zhao M."/>
            <person name="Stice S."/>
            <person name="Shin G.Y."/>
            <person name="Coutinho T."/>
            <person name="Gitaitis R."/>
            <person name="Kvitko B."/>
            <person name="Dutta B."/>
        </authorList>
    </citation>
    <scope>NUCLEOTIDE SEQUENCE [LARGE SCALE GENOMIC DNA]</scope>
    <source>
        <strain evidence="3 4">BD 382</strain>
    </source>
</reference>